<dbReference type="PROSITE" id="PS50975">
    <property type="entry name" value="ATP_GRASP"/>
    <property type="match status" value="2"/>
</dbReference>
<dbReference type="Gene3D" id="3.30.470.20">
    <property type="entry name" value="ATP-grasp fold, B domain"/>
    <property type="match status" value="2"/>
</dbReference>
<dbReference type="InterPro" id="IPR058047">
    <property type="entry name" value="CPSase_preATP-grasp"/>
</dbReference>
<keyword evidence="9 15" id="KW-0067">ATP-binding</keyword>
<dbReference type="InterPro" id="IPR036914">
    <property type="entry name" value="MGS-like_dom_sf"/>
</dbReference>
<keyword evidence="12" id="KW-0464">Manganese</keyword>
<comment type="pathway">
    <text evidence="1">Amino-acid biosynthesis; L-arginine biosynthesis; carbamoyl phosphate from bicarbonate: step 1/1.</text>
</comment>
<evidence type="ECO:0000313" key="18">
    <source>
        <dbReference type="EMBL" id="CCI82638.1"/>
    </source>
</evidence>
<dbReference type="EMBL" id="CAKE01000034">
    <property type="protein sequence ID" value="CCI82638.1"/>
    <property type="molecule type" value="Genomic_DNA"/>
</dbReference>
<dbReference type="eggNOG" id="COG0458">
    <property type="taxonomic scope" value="Bacteria"/>
</dbReference>
<dbReference type="InterPro" id="IPR036897">
    <property type="entry name" value="CarbamoylP_synth_lsu_oligo_sf"/>
</dbReference>
<evidence type="ECO:0000256" key="13">
    <source>
        <dbReference type="ARBA" id="ARBA00047359"/>
    </source>
</evidence>
<dbReference type="PANTHER" id="PTHR11405:SF53">
    <property type="entry name" value="CARBAMOYL-PHOSPHATE SYNTHASE [AMMONIA], MITOCHONDRIAL"/>
    <property type="match status" value="1"/>
</dbReference>
<keyword evidence="6" id="KW-0479">Metal-binding</keyword>
<dbReference type="EC" id="6.3.5.5" evidence="18"/>
<dbReference type="InterPro" id="IPR011607">
    <property type="entry name" value="MGS-like_dom"/>
</dbReference>
<dbReference type="GO" id="GO:0006526">
    <property type="term" value="P:L-arginine biosynthetic process"/>
    <property type="evidence" value="ECO:0007669"/>
    <property type="project" value="UniProtKB-KW"/>
</dbReference>
<dbReference type="SUPFAM" id="SSF48108">
    <property type="entry name" value="Carbamoyl phosphate synthetase, large subunit connection domain"/>
    <property type="match status" value="1"/>
</dbReference>
<feature type="domain" description="MGS-like" evidence="17">
    <location>
        <begin position="926"/>
        <end position="1054"/>
    </location>
</feature>
<dbReference type="InterPro" id="IPR005483">
    <property type="entry name" value="CPSase_dom"/>
</dbReference>
<keyword evidence="10" id="KW-0460">Magnesium</keyword>
<reference evidence="18 19" key="1">
    <citation type="submission" date="2012-06" db="EMBL/GenBank/DDBJ databases">
        <title>Draft Genome Sequence of Lactobacillus hominis Strain CRBIP 24.179T, isolated from human intestine.</title>
        <authorList>
            <person name="Cousin S."/>
            <person name="Ma L."/>
            <person name="Bizet C."/>
            <person name="Loux V."/>
            <person name="Bouchier C."/>
            <person name="Clermont D."/>
            <person name="Creno S."/>
        </authorList>
    </citation>
    <scope>NUCLEOTIDE SEQUENCE [LARGE SCALE GENOMIC DNA]</scope>
    <source>
        <strain evidence="19">CRBIP 24.179T</strain>
    </source>
</reference>
<dbReference type="Gene3D" id="3.40.50.1380">
    <property type="entry name" value="Methylglyoxal synthase-like domain"/>
    <property type="match status" value="1"/>
</dbReference>
<evidence type="ECO:0000256" key="1">
    <source>
        <dbReference type="ARBA" id="ARBA00005077"/>
    </source>
</evidence>
<comment type="catalytic activity">
    <reaction evidence="13">
        <text>hydrogencarbonate + NH4(+) + 2 ATP = carbamoyl phosphate + 2 ADP + phosphate + 2 H(+)</text>
        <dbReference type="Rhea" id="RHEA:18029"/>
        <dbReference type="ChEBI" id="CHEBI:15378"/>
        <dbReference type="ChEBI" id="CHEBI:17544"/>
        <dbReference type="ChEBI" id="CHEBI:28938"/>
        <dbReference type="ChEBI" id="CHEBI:30616"/>
        <dbReference type="ChEBI" id="CHEBI:43474"/>
        <dbReference type="ChEBI" id="CHEBI:58228"/>
        <dbReference type="ChEBI" id="CHEBI:456216"/>
        <dbReference type="EC" id="6.3.4.16"/>
    </reaction>
</comment>
<comment type="caution">
    <text evidence="18">The sequence shown here is derived from an EMBL/GenBank/DDBJ whole genome shotgun (WGS) entry which is preliminary data.</text>
</comment>
<evidence type="ECO:0000256" key="6">
    <source>
        <dbReference type="ARBA" id="ARBA00022723"/>
    </source>
</evidence>
<dbReference type="Gene3D" id="1.10.1030.10">
    <property type="entry name" value="Carbamoyl-phosphate synthetase, large subunit oligomerisation domain"/>
    <property type="match status" value="1"/>
</dbReference>
<dbReference type="InterPro" id="IPR005479">
    <property type="entry name" value="CPAse_ATP-bd"/>
</dbReference>
<evidence type="ECO:0000256" key="7">
    <source>
        <dbReference type="ARBA" id="ARBA00022737"/>
    </source>
</evidence>
<dbReference type="Pfam" id="PF02786">
    <property type="entry name" value="CPSase_L_D2"/>
    <property type="match status" value="2"/>
</dbReference>
<name>I7IW75_9LACO</name>
<evidence type="ECO:0000256" key="4">
    <source>
        <dbReference type="ARBA" id="ARBA00022598"/>
    </source>
</evidence>
<dbReference type="GO" id="GO:0004087">
    <property type="term" value="F:carbamoyl-phosphate synthase (ammonia) activity"/>
    <property type="evidence" value="ECO:0007669"/>
    <property type="project" value="UniProtKB-EC"/>
</dbReference>
<dbReference type="Pfam" id="PF02142">
    <property type="entry name" value="MGS"/>
    <property type="match status" value="1"/>
</dbReference>
<evidence type="ECO:0000259" key="17">
    <source>
        <dbReference type="PROSITE" id="PS51855"/>
    </source>
</evidence>
<dbReference type="FunFam" id="3.40.50.20:FF:000001">
    <property type="entry name" value="Carbamoyl-phosphate synthase large chain"/>
    <property type="match status" value="2"/>
</dbReference>
<dbReference type="Pfam" id="PF25596">
    <property type="entry name" value="CPSase_L_D1"/>
    <property type="match status" value="2"/>
</dbReference>
<protein>
    <submittedName>
        <fullName evidence="18">Carbamoyl-phosphate synthase, large subunit</fullName>
        <ecNumber evidence="18">6.3.5.5</ecNumber>
    </submittedName>
</protein>
<dbReference type="NCBIfam" id="NF009455">
    <property type="entry name" value="PRK12815.1"/>
    <property type="match status" value="1"/>
</dbReference>
<dbReference type="SMART" id="SM01096">
    <property type="entry name" value="CPSase_L_D3"/>
    <property type="match status" value="1"/>
</dbReference>
<comment type="similarity">
    <text evidence="2">Belongs to the CarB family.</text>
</comment>
<dbReference type="InterPro" id="IPR005480">
    <property type="entry name" value="CPSase_lsu_oligo"/>
</dbReference>
<feature type="domain" description="ATP-grasp" evidence="16">
    <location>
        <begin position="672"/>
        <end position="858"/>
    </location>
</feature>
<dbReference type="Pfam" id="PF02787">
    <property type="entry name" value="CPSase_L_D3"/>
    <property type="match status" value="1"/>
</dbReference>
<dbReference type="RefSeq" id="WP_008471783.1">
    <property type="nucleotide sequence ID" value="NZ_AYZP01000005.1"/>
</dbReference>
<evidence type="ECO:0000256" key="5">
    <source>
        <dbReference type="ARBA" id="ARBA00022605"/>
    </source>
</evidence>
<dbReference type="UniPathway" id="UPA00070">
    <property type="reaction ID" value="UER00115"/>
</dbReference>
<gene>
    <name evidence="18" type="ORF">BN55_07915</name>
</gene>
<keyword evidence="8 15" id="KW-0547">Nucleotide-binding</keyword>
<evidence type="ECO:0000256" key="2">
    <source>
        <dbReference type="ARBA" id="ARBA00009799"/>
    </source>
</evidence>
<dbReference type="Gene3D" id="3.40.50.20">
    <property type="match status" value="2"/>
</dbReference>
<dbReference type="GO" id="GO:0005524">
    <property type="term" value="F:ATP binding"/>
    <property type="evidence" value="ECO:0007669"/>
    <property type="project" value="UniProtKB-UniRule"/>
</dbReference>
<keyword evidence="19" id="KW-1185">Reference proteome</keyword>
<keyword evidence="5" id="KW-0028">Amino-acid biosynthesis</keyword>
<dbReference type="CDD" id="cd01424">
    <property type="entry name" value="MGS_CPS_II"/>
    <property type="match status" value="1"/>
</dbReference>
<dbReference type="SUPFAM" id="SSF56059">
    <property type="entry name" value="Glutathione synthetase ATP-binding domain-like"/>
    <property type="match status" value="2"/>
</dbReference>
<dbReference type="AlphaFoldDB" id="I7IW75"/>
<evidence type="ECO:0000256" key="8">
    <source>
        <dbReference type="ARBA" id="ARBA00022741"/>
    </source>
</evidence>
<dbReference type="SUPFAM" id="SSF52335">
    <property type="entry name" value="Methylglyoxal synthase-like"/>
    <property type="match status" value="1"/>
</dbReference>
<keyword evidence="7" id="KW-0677">Repeat</keyword>
<evidence type="ECO:0000256" key="9">
    <source>
        <dbReference type="ARBA" id="ARBA00022840"/>
    </source>
</evidence>
<dbReference type="GO" id="GO:0004088">
    <property type="term" value="F:carbamoyl-phosphate synthase (glutamine-hydrolyzing) activity"/>
    <property type="evidence" value="ECO:0007669"/>
    <property type="project" value="UniProtKB-EC"/>
</dbReference>
<evidence type="ECO:0000256" key="3">
    <source>
        <dbReference type="ARBA" id="ARBA00022571"/>
    </source>
</evidence>
<evidence type="ECO:0000256" key="15">
    <source>
        <dbReference type="PROSITE-ProRule" id="PRU00409"/>
    </source>
</evidence>
<dbReference type="GeneID" id="82847869"/>
<dbReference type="InterPro" id="IPR016185">
    <property type="entry name" value="PreATP-grasp_dom_sf"/>
</dbReference>
<evidence type="ECO:0000256" key="11">
    <source>
        <dbReference type="ARBA" id="ARBA00022975"/>
    </source>
</evidence>
<organism evidence="18 19">
    <name type="scientific">Lactobacillus hominis DSM 23910 = CRBIP 24.179</name>
    <dbReference type="NCBI Taxonomy" id="1423758"/>
    <lineage>
        <taxon>Bacteria</taxon>
        <taxon>Bacillati</taxon>
        <taxon>Bacillota</taxon>
        <taxon>Bacilli</taxon>
        <taxon>Lactobacillales</taxon>
        <taxon>Lactobacillaceae</taxon>
        <taxon>Lactobacillus</taxon>
    </lineage>
</organism>
<dbReference type="PRINTS" id="PR00098">
    <property type="entry name" value="CPSASE"/>
</dbReference>
<dbReference type="InterPro" id="IPR011761">
    <property type="entry name" value="ATP-grasp"/>
</dbReference>
<dbReference type="GO" id="GO:0046872">
    <property type="term" value="F:metal ion binding"/>
    <property type="evidence" value="ECO:0007669"/>
    <property type="project" value="UniProtKB-KW"/>
</dbReference>
<sequence length="1054" mass="118182">MPLHNEINKVLIIGAGPSIVGEVSEMDILAEQALQALSEDNLQIVLINPNPATIETDPRKNVRVYLEPMTLTFVKRVLRMEKPDALISAFGGKPALNLTRQLQKDGILDDMHISLLSLNNLTLQLQDNKKFHDFLAQNKLPVANQWVINDLDNIEETLKYAHYPLRVTKKELYRPDVHQSLKNISEVRQYFEKQQVQDHFNLDNYFLNEDLSNWEELIFDVIRDNNGNFCFFNSLGSLEPVKINAADSLLVSPILTRNNNQIQQLRNCVRKIADILNIHGAIVVHFAVKQDGEQFNYKILSVKPRLTKTTLLGYRSSIYSIGYITAKVAVGYNLNEIIDPQSGLNASIEPIKDACSVKLPYWSFIESGYNHYKLSNHPSSSGQALGIGRSFESAFMKAIQATTNFANNYHIFEAEVEKSKEEIIDDLQKMDESHLIVLFAAVAKGLDYKTLHKILHIHPVFLQKINHLTLLMRELREQDLDAHLLHKAKINGFSDKLIAHIAKVSEDEVEDLLLKNNIFPSYVQIDGTAGLETPKIDAVYSAYGVENEVKPIETPKKCLLLGLKPFQVSLTGEFDYMIYHVAKTLKEQSISPIIISNNPESISNSYDVCDRVYFESITLENILAVARKENIEYVMTQFSGKQINQYRPALLKHGLKILGQDNVKEVLEQDRTKQILNAGVNPVPALDTKDKQEVLDFANEHEFPLLIGGRSNKKKLKSAVVFDMPALNKYISENDLDEMMISKFIEGDKYEITVISDGENVTIPGIIEHFEQTGSHASDSIAVFSAQNLSSNKQRILREAAVNIASQMHLRGPINLHVLFSNDQLYVLQIKTYAGHNVAFLSKSLRQDIAAIATKVLLGATLEELGCANDVWPTNDLIHVKMPVFSYLGYRSDNTFDSKMKTSGSVIGQAQRLEVALYKGYEASNLIIPSYGTVFISVKDSEKSKAIDIAARFHKLGFSLLATEGTANILAEEGITTGIIEKIQEGSNSLLEKISQHKINMVINVTNLSDSASMDAIMIKDQALSTHIPVFSSLQSAEDVLTVLEMMAMTTQPL</sequence>
<dbReference type="GO" id="GO:0006541">
    <property type="term" value="P:glutamine metabolic process"/>
    <property type="evidence" value="ECO:0007669"/>
    <property type="project" value="TreeGrafter"/>
</dbReference>
<accession>I7IW75</accession>
<evidence type="ECO:0000256" key="14">
    <source>
        <dbReference type="ARBA" id="ARBA00048816"/>
    </source>
</evidence>
<keyword evidence="11" id="KW-0665">Pyrimidine biosynthesis</keyword>
<comment type="catalytic activity">
    <reaction evidence="14">
        <text>hydrogencarbonate + L-glutamine + 2 ATP + H2O = carbamoyl phosphate + L-glutamate + 2 ADP + phosphate + 2 H(+)</text>
        <dbReference type="Rhea" id="RHEA:18633"/>
        <dbReference type="ChEBI" id="CHEBI:15377"/>
        <dbReference type="ChEBI" id="CHEBI:15378"/>
        <dbReference type="ChEBI" id="CHEBI:17544"/>
        <dbReference type="ChEBI" id="CHEBI:29985"/>
        <dbReference type="ChEBI" id="CHEBI:30616"/>
        <dbReference type="ChEBI" id="CHEBI:43474"/>
        <dbReference type="ChEBI" id="CHEBI:58228"/>
        <dbReference type="ChEBI" id="CHEBI:58359"/>
        <dbReference type="ChEBI" id="CHEBI:456216"/>
        <dbReference type="EC" id="6.3.5.5"/>
    </reaction>
</comment>
<dbReference type="GO" id="GO:0044205">
    <property type="term" value="P:'de novo' UMP biosynthetic process"/>
    <property type="evidence" value="ECO:0007669"/>
    <property type="project" value="UniProtKB-UniPathway"/>
</dbReference>
<evidence type="ECO:0000259" key="16">
    <source>
        <dbReference type="PROSITE" id="PS50975"/>
    </source>
</evidence>
<dbReference type="STRING" id="1423758.FC41_GL001635"/>
<dbReference type="NCBIfam" id="NF003671">
    <property type="entry name" value="PRK05294.1"/>
    <property type="match status" value="1"/>
</dbReference>
<dbReference type="PROSITE" id="PS51855">
    <property type="entry name" value="MGS"/>
    <property type="match status" value="1"/>
</dbReference>
<dbReference type="Proteomes" id="UP000009320">
    <property type="component" value="Unassembled WGS sequence"/>
</dbReference>
<keyword evidence="3" id="KW-0055">Arginine biosynthesis</keyword>
<keyword evidence="4 18" id="KW-0436">Ligase</keyword>
<dbReference type="SUPFAM" id="SSF52440">
    <property type="entry name" value="PreATP-grasp domain"/>
    <property type="match status" value="2"/>
</dbReference>
<dbReference type="InterPro" id="IPR033937">
    <property type="entry name" value="MGS_CPS_CarB"/>
</dbReference>
<feature type="domain" description="ATP-grasp" evidence="16">
    <location>
        <begin position="132"/>
        <end position="332"/>
    </location>
</feature>
<dbReference type="OrthoDB" id="9804197at2"/>
<dbReference type="PANTHER" id="PTHR11405">
    <property type="entry name" value="CARBAMOYLTRANSFERASE FAMILY MEMBER"/>
    <property type="match status" value="1"/>
</dbReference>
<dbReference type="FunFam" id="3.30.470.20:FF:000026">
    <property type="entry name" value="Carbamoyl-phosphate synthase large chain"/>
    <property type="match status" value="1"/>
</dbReference>
<evidence type="ECO:0000256" key="10">
    <source>
        <dbReference type="ARBA" id="ARBA00022842"/>
    </source>
</evidence>
<proteinExistence type="inferred from homology"/>
<dbReference type="GO" id="GO:0005737">
    <property type="term" value="C:cytoplasm"/>
    <property type="evidence" value="ECO:0007669"/>
    <property type="project" value="TreeGrafter"/>
</dbReference>
<dbReference type="SMART" id="SM00851">
    <property type="entry name" value="MGS"/>
    <property type="match status" value="1"/>
</dbReference>
<evidence type="ECO:0000313" key="19">
    <source>
        <dbReference type="Proteomes" id="UP000009320"/>
    </source>
</evidence>
<evidence type="ECO:0000256" key="12">
    <source>
        <dbReference type="ARBA" id="ARBA00023211"/>
    </source>
</evidence>